<dbReference type="EMBL" id="CP046401">
    <property type="protein sequence ID" value="QGY45290.1"/>
    <property type="molecule type" value="Genomic_DNA"/>
</dbReference>
<keyword evidence="3" id="KW-1185">Reference proteome</keyword>
<dbReference type="KEGG" id="mcos:GM418_16900"/>
<sequence>MKRLIYTIVLIFITGNIIAQTKAELKMQIKNQIKPYNYFEDPKVCEGCHVDKFKRWNVSQHSRAFTGDFFQKQFYELVLASESFAPEVKEAIKGCIGCHAPSAFLAQDFVPSRTTNPDNFWNKSNGDVSMADRGVFCDFCHTVSHFKNEPPYNHDYVSAATEAVDTKFGDLEFPWSPHHKTATSEIYEDPMMCSSCHNELNPYDTWVKATFTEYEESVYPEQGIICQTCHMQPMGGKPAKMGILRPVNSDHWWGGGFTEFVEGAARVEIKVNSTELKAGEEVNFFVDVQAVATGHKFPTGSTEERDVWLRLSLVDKNGKELFHIPVPKNPNDPNDKYFITSNQKVAYPSHSKISEPIARDALPEGDRLYHSAFLDSEGEFTFAQWFCVKEIENRLKPLEIRKEKYSFKIPENIEGEVFLQAKLNYRRMPDSFADFLKIDRRPVIQVAKDLRKLKIN</sequence>
<protein>
    <recommendedName>
        <fullName evidence="1">Cytochrome c-552/4 domain-containing protein</fullName>
    </recommendedName>
</protein>
<dbReference type="RefSeq" id="WP_158868401.1">
    <property type="nucleotide sequence ID" value="NZ_CP046401.1"/>
</dbReference>
<evidence type="ECO:0000313" key="2">
    <source>
        <dbReference type="EMBL" id="QGY45290.1"/>
    </source>
</evidence>
<name>A0A6I6JVZ1_9BACT</name>
<dbReference type="SUPFAM" id="SSF48695">
    <property type="entry name" value="Multiheme cytochromes"/>
    <property type="match status" value="1"/>
</dbReference>
<organism evidence="2 3">
    <name type="scientific">Maribellus comscasis</name>
    <dbReference type="NCBI Taxonomy" id="2681766"/>
    <lineage>
        <taxon>Bacteria</taxon>
        <taxon>Pseudomonadati</taxon>
        <taxon>Bacteroidota</taxon>
        <taxon>Bacteroidia</taxon>
        <taxon>Marinilabiliales</taxon>
        <taxon>Prolixibacteraceae</taxon>
        <taxon>Maribellus</taxon>
    </lineage>
</organism>
<dbReference type="InterPro" id="IPR023155">
    <property type="entry name" value="Cyt_c-552/4"/>
</dbReference>
<dbReference type="InterPro" id="IPR036280">
    <property type="entry name" value="Multihaem_cyt_sf"/>
</dbReference>
<dbReference type="Pfam" id="PF13435">
    <property type="entry name" value="Cytochrome_C554"/>
    <property type="match status" value="1"/>
</dbReference>
<feature type="domain" description="Cytochrome c-552/4" evidence="1">
    <location>
        <begin position="44"/>
        <end position="141"/>
    </location>
</feature>
<evidence type="ECO:0000313" key="3">
    <source>
        <dbReference type="Proteomes" id="UP000428260"/>
    </source>
</evidence>
<dbReference type="Proteomes" id="UP000428260">
    <property type="component" value="Chromosome"/>
</dbReference>
<dbReference type="AlphaFoldDB" id="A0A6I6JVZ1"/>
<evidence type="ECO:0000259" key="1">
    <source>
        <dbReference type="Pfam" id="PF13435"/>
    </source>
</evidence>
<proteinExistence type="predicted"/>
<gene>
    <name evidence="2" type="ORF">GM418_16900</name>
</gene>
<dbReference type="Gene3D" id="1.10.1130.10">
    <property type="entry name" value="Flavocytochrome C3, Chain A"/>
    <property type="match status" value="1"/>
</dbReference>
<accession>A0A6I6JVZ1</accession>
<reference evidence="2 3" key="1">
    <citation type="submission" date="2019-11" db="EMBL/GenBank/DDBJ databases">
        <authorList>
            <person name="Zheng R.K."/>
            <person name="Sun C.M."/>
        </authorList>
    </citation>
    <scope>NUCLEOTIDE SEQUENCE [LARGE SCALE GENOMIC DNA]</scope>
    <source>
        <strain evidence="2 3">WC007</strain>
    </source>
</reference>